<evidence type="ECO:0000313" key="3">
    <source>
        <dbReference type="EMBL" id="MCX3265020.1"/>
    </source>
</evidence>
<dbReference type="Gene3D" id="3.55.50.30">
    <property type="match status" value="1"/>
</dbReference>
<evidence type="ECO:0000259" key="2">
    <source>
        <dbReference type="Pfam" id="PF16344"/>
    </source>
</evidence>
<gene>
    <name evidence="3" type="ORF">OQZ29_09700</name>
</gene>
<dbReference type="GO" id="GO:0016989">
    <property type="term" value="F:sigma factor antagonist activity"/>
    <property type="evidence" value="ECO:0007669"/>
    <property type="project" value="TreeGrafter"/>
</dbReference>
<dbReference type="InterPro" id="IPR006860">
    <property type="entry name" value="FecR"/>
</dbReference>
<dbReference type="AlphaFoldDB" id="A0A9X3DF58"/>
<dbReference type="InterPro" id="IPR032508">
    <property type="entry name" value="FecR_C"/>
</dbReference>
<dbReference type="Pfam" id="PF04773">
    <property type="entry name" value="FecR"/>
    <property type="match status" value="1"/>
</dbReference>
<accession>A0A9X3DF58</accession>
<name>A0A9X3DF58_9SPHI</name>
<reference evidence="3" key="1">
    <citation type="submission" date="2022-11" db="EMBL/GenBank/DDBJ databases">
        <authorList>
            <person name="Graham C."/>
            <person name="Newman J.D."/>
        </authorList>
    </citation>
    <scope>NUCLEOTIDE SEQUENCE</scope>
    <source>
        <strain evidence="3">DSM 19486</strain>
    </source>
</reference>
<protein>
    <submittedName>
        <fullName evidence="3">FecR domain-containing protein</fullName>
    </submittedName>
</protein>
<dbReference type="Gene3D" id="2.60.120.1440">
    <property type="match status" value="1"/>
</dbReference>
<evidence type="ECO:0000259" key="1">
    <source>
        <dbReference type="Pfam" id="PF04773"/>
    </source>
</evidence>
<feature type="domain" description="Protein FecR C-terminal" evidence="2">
    <location>
        <begin position="310"/>
        <end position="376"/>
    </location>
</feature>
<dbReference type="InterPro" id="IPR012373">
    <property type="entry name" value="Ferrdict_sens_TM"/>
</dbReference>
<dbReference type="RefSeq" id="WP_010602673.1">
    <property type="nucleotide sequence ID" value="NZ_JAPJUH010000003.1"/>
</dbReference>
<keyword evidence="4" id="KW-1185">Reference proteome</keyword>
<organism evidence="3 4">
    <name type="scientific">Pedobacter agri</name>
    <dbReference type="NCBI Taxonomy" id="454586"/>
    <lineage>
        <taxon>Bacteria</taxon>
        <taxon>Pseudomonadati</taxon>
        <taxon>Bacteroidota</taxon>
        <taxon>Sphingobacteriia</taxon>
        <taxon>Sphingobacteriales</taxon>
        <taxon>Sphingobacteriaceae</taxon>
        <taxon>Pedobacter</taxon>
    </lineage>
</organism>
<dbReference type="PANTHER" id="PTHR30273">
    <property type="entry name" value="PERIPLASMIC SIGNAL SENSOR AND SIGMA FACTOR ACTIVATOR FECR-RELATED"/>
    <property type="match status" value="1"/>
</dbReference>
<feature type="domain" description="FecR protein" evidence="1">
    <location>
        <begin position="175"/>
        <end position="269"/>
    </location>
</feature>
<dbReference type="Pfam" id="PF16344">
    <property type="entry name" value="FecR_C"/>
    <property type="match status" value="1"/>
</dbReference>
<dbReference type="Proteomes" id="UP001142592">
    <property type="component" value="Unassembled WGS sequence"/>
</dbReference>
<dbReference type="EMBL" id="JAPJUH010000003">
    <property type="protein sequence ID" value="MCX3265020.1"/>
    <property type="molecule type" value="Genomic_DNA"/>
</dbReference>
<dbReference type="PANTHER" id="PTHR30273:SF2">
    <property type="entry name" value="PROTEIN FECR"/>
    <property type="match status" value="1"/>
</dbReference>
<proteinExistence type="predicted"/>
<evidence type="ECO:0000313" key="4">
    <source>
        <dbReference type="Proteomes" id="UP001142592"/>
    </source>
</evidence>
<sequence length="379" mass="41700">MEENTSKPELFGKFLAEKSSAAQLNQLFDYFGNADQEELERLIRAEFEKDTQDLSETDQPRLDLIYSNLTKQLFAKPESNLLRVLRSEIVKIAAAILVFFSIGLMIFKFLNPTHNVVPGAAIATLSFNGAKAKLGAVQKGVIYAQGGIQIIKKADGSIVYMAVNADAATASKLNTLETPNGGEYRITLGDGSVVMLNAGSKLIFPMDFRGPERKVYVEGEAFFNVTKNPEKPFIVAIGGSEIKVLGTQFNVSSYPENEGTEATLLEGSIQFSNTSGKVVLKPNQQVIAGYSTLNVRNVSAEDFSAWTKGEFLFNDTPLAVVMQKLARWYNVEVDLTVLPKKNLYMKISRRADIDEVLGNISKATGLEFNLKANKIVLEE</sequence>
<comment type="caution">
    <text evidence="3">The sequence shown here is derived from an EMBL/GenBank/DDBJ whole genome shotgun (WGS) entry which is preliminary data.</text>
</comment>